<dbReference type="InterPro" id="IPR001841">
    <property type="entry name" value="Znf_RING"/>
</dbReference>
<comment type="subcellular location">
    <subcellularLocation>
        <location evidence="1">Membrane</location>
        <topology evidence="1">Multi-pass membrane protein</topology>
    </subcellularLocation>
</comment>
<feature type="domain" description="RING-CH-type" evidence="13">
    <location>
        <begin position="22"/>
        <end position="87"/>
    </location>
</feature>
<evidence type="ECO:0000313" key="15">
    <source>
        <dbReference type="Proteomes" id="UP000187209"/>
    </source>
</evidence>
<dbReference type="EMBL" id="MPUH01000303">
    <property type="protein sequence ID" value="OMJ83438.1"/>
    <property type="molecule type" value="Genomic_DNA"/>
</dbReference>
<evidence type="ECO:0000256" key="2">
    <source>
        <dbReference type="ARBA" id="ARBA00022679"/>
    </source>
</evidence>
<dbReference type="SMART" id="SM00744">
    <property type="entry name" value="RINGv"/>
    <property type="match status" value="1"/>
</dbReference>
<evidence type="ECO:0000256" key="10">
    <source>
        <dbReference type="PROSITE-ProRule" id="PRU00175"/>
    </source>
</evidence>
<dbReference type="GO" id="GO:0016740">
    <property type="term" value="F:transferase activity"/>
    <property type="evidence" value="ECO:0007669"/>
    <property type="project" value="UniProtKB-KW"/>
</dbReference>
<dbReference type="Proteomes" id="UP000187209">
    <property type="component" value="Unassembled WGS sequence"/>
</dbReference>
<reference evidence="14 15" key="1">
    <citation type="submission" date="2016-11" db="EMBL/GenBank/DDBJ databases">
        <title>The macronuclear genome of Stentor coeruleus: a giant cell with tiny introns.</title>
        <authorList>
            <person name="Slabodnick M."/>
            <person name="Ruby J.G."/>
            <person name="Reiff S.B."/>
            <person name="Swart E.C."/>
            <person name="Gosai S."/>
            <person name="Prabakaran S."/>
            <person name="Witkowska E."/>
            <person name="Larue G.E."/>
            <person name="Fisher S."/>
            <person name="Freeman R.M."/>
            <person name="Gunawardena J."/>
            <person name="Chu W."/>
            <person name="Stover N.A."/>
            <person name="Gregory B.D."/>
            <person name="Nowacki M."/>
            <person name="Derisi J."/>
            <person name="Roy S.W."/>
            <person name="Marshall W.F."/>
            <person name="Sood P."/>
        </authorList>
    </citation>
    <scope>NUCLEOTIDE SEQUENCE [LARGE SCALE GENOMIC DNA]</scope>
    <source>
        <strain evidence="14">WM001</strain>
    </source>
</reference>
<name>A0A1R2C332_9CILI</name>
<protein>
    <submittedName>
        <fullName evidence="14">Uncharacterized protein</fullName>
    </submittedName>
</protein>
<keyword evidence="5 10" id="KW-0863">Zinc-finger</keyword>
<keyword evidence="15" id="KW-1185">Reference proteome</keyword>
<accession>A0A1R2C332</accession>
<dbReference type="InterPro" id="IPR011016">
    <property type="entry name" value="Znf_RING-CH"/>
</dbReference>
<feature type="transmembrane region" description="Helical" evidence="11">
    <location>
        <begin position="106"/>
        <end position="127"/>
    </location>
</feature>
<dbReference type="GO" id="GO:0008270">
    <property type="term" value="F:zinc ion binding"/>
    <property type="evidence" value="ECO:0007669"/>
    <property type="project" value="UniProtKB-KW"/>
</dbReference>
<evidence type="ECO:0000256" key="6">
    <source>
        <dbReference type="ARBA" id="ARBA00022786"/>
    </source>
</evidence>
<dbReference type="SUPFAM" id="SSF57850">
    <property type="entry name" value="RING/U-box"/>
    <property type="match status" value="1"/>
</dbReference>
<keyword evidence="3 11" id="KW-0812">Transmembrane</keyword>
<evidence type="ECO:0000256" key="4">
    <source>
        <dbReference type="ARBA" id="ARBA00022723"/>
    </source>
</evidence>
<keyword evidence="7" id="KW-0862">Zinc</keyword>
<keyword evidence="9 11" id="KW-0472">Membrane</keyword>
<evidence type="ECO:0000313" key="14">
    <source>
        <dbReference type="EMBL" id="OMJ83438.1"/>
    </source>
</evidence>
<evidence type="ECO:0000259" key="13">
    <source>
        <dbReference type="PROSITE" id="PS51292"/>
    </source>
</evidence>
<evidence type="ECO:0000256" key="9">
    <source>
        <dbReference type="ARBA" id="ARBA00023136"/>
    </source>
</evidence>
<sequence>MDYIHQNRGKVSGIDSENKIDDEALQEKLCRICFEHENESNPVICPCRCNGTMKYIHEECLKSWIISQSRDLYEFSCDICKATLDMEFRYKTVLSCKNFEDECLKIVIFPFIIFLVCTVFGIIVAYTAKGVVKDKLSLSEKIYLSIVIATCVIMILVLLIIFIKSIRAGCCTRKMASWKIKPYHITEERDRTIITENISKENQSPVTAAEIIPFEGPQLDLNQSTEDPKLFIRRNTEEINGIFRLHRVSFDDDYDDNNDHPSLRLPHEVHDVHEV</sequence>
<dbReference type="Pfam" id="PF12906">
    <property type="entry name" value="RINGv"/>
    <property type="match status" value="1"/>
</dbReference>
<keyword evidence="6" id="KW-0833">Ubl conjugation pathway</keyword>
<feature type="transmembrane region" description="Helical" evidence="11">
    <location>
        <begin position="142"/>
        <end position="163"/>
    </location>
</feature>
<dbReference type="AlphaFoldDB" id="A0A1R2C332"/>
<dbReference type="InterPro" id="IPR013083">
    <property type="entry name" value="Znf_RING/FYVE/PHD"/>
</dbReference>
<keyword evidence="8 11" id="KW-1133">Transmembrane helix</keyword>
<gene>
    <name evidence="14" type="ORF">SteCoe_15604</name>
</gene>
<organism evidence="14 15">
    <name type="scientific">Stentor coeruleus</name>
    <dbReference type="NCBI Taxonomy" id="5963"/>
    <lineage>
        <taxon>Eukaryota</taxon>
        <taxon>Sar</taxon>
        <taxon>Alveolata</taxon>
        <taxon>Ciliophora</taxon>
        <taxon>Postciliodesmatophora</taxon>
        <taxon>Heterotrichea</taxon>
        <taxon>Heterotrichida</taxon>
        <taxon>Stentoridae</taxon>
        <taxon>Stentor</taxon>
    </lineage>
</organism>
<dbReference type="PANTHER" id="PTHR46065">
    <property type="entry name" value="E3 UBIQUITIN-PROTEIN LIGASE MARCH 2/3 FAMILY MEMBER"/>
    <property type="match status" value="1"/>
</dbReference>
<comment type="caution">
    <text evidence="14">The sequence shown here is derived from an EMBL/GenBank/DDBJ whole genome shotgun (WGS) entry which is preliminary data.</text>
</comment>
<evidence type="ECO:0000256" key="5">
    <source>
        <dbReference type="ARBA" id="ARBA00022771"/>
    </source>
</evidence>
<dbReference type="PROSITE" id="PS51292">
    <property type="entry name" value="ZF_RING_CH"/>
    <property type="match status" value="1"/>
</dbReference>
<keyword evidence="4" id="KW-0479">Metal-binding</keyword>
<evidence type="ECO:0000256" key="7">
    <source>
        <dbReference type="ARBA" id="ARBA00022833"/>
    </source>
</evidence>
<keyword evidence="2" id="KW-0808">Transferase</keyword>
<evidence type="ECO:0000256" key="1">
    <source>
        <dbReference type="ARBA" id="ARBA00004141"/>
    </source>
</evidence>
<dbReference type="PROSITE" id="PS50089">
    <property type="entry name" value="ZF_RING_2"/>
    <property type="match status" value="1"/>
</dbReference>
<dbReference type="Gene3D" id="3.30.40.10">
    <property type="entry name" value="Zinc/RING finger domain, C3HC4 (zinc finger)"/>
    <property type="match status" value="1"/>
</dbReference>
<evidence type="ECO:0000256" key="8">
    <source>
        <dbReference type="ARBA" id="ARBA00022989"/>
    </source>
</evidence>
<dbReference type="OrthoDB" id="412381at2759"/>
<dbReference type="CDD" id="cd16495">
    <property type="entry name" value="RING_CH-C4HC3_MARCH"/>
    <property type="match status" value="1"/>
</dbReference>
<evidence type="ECO:0000259" key="12">
    <source>
        <dbReference type="PROSITE" id="PS50089"/>
    </source>
</evidence>
<dbReference type="GO" id="GO:0016020">
    <property type="term" value="C:membrane"/>
    <property type="evidence" value="ECO:0007669"/>
    <property type="project" value="UniProtKB-SubCell"/>
</dbReference>
<evidence type="ECO:0000256" key="11">
    <source>
        <dbReference type="SAM" id="Phobius"/>
    </source>
</evidence>
<dbReference type="PANTHER" id="PTHR46065:SF3">
    <property type="entry name" value="FI20425P1"/>
    <property type="match status" value="1"/>
</dbReference>
<proteinExistence type="predicted"/>
<feature type="domain" description="RING-type" evidence="12">
    <location>
        <begin position="30"/>
        <end position="81"/>
    </location>
</feature>
<evidence type="ECO:0000256" key="3">
    <source>
        <dbReference type="ARBA" id="ARBA00022692"/>
    </source>
</evidence>